<accession>A0A915KS03</accession>
<sequence>MNGAFACKYNNTSSLHLSIHMLRRSSMRSSSLAPIMTALPLANKSIISLGDSIFHERPGNNLRLKLQFDWLAV</sequence>
<evidence type="ECO:0000313" key="2">
    <source>
        <dbReference type="WBParaSite" id="nRc.2.0.1.t41679-RA"/>
    </source>
</evidence>
<dbReference type="AlphaFoldDB" id="A0A915KS03"/>
<protein>
    <submittedName>
        <fullName evidence="2">Uncharacterized protein</fullName>
    </submittedName>
</protein>
<organism evidence="1 2">
    <name type="scientific">Romanomermis culicivorax</name>
    <name type="common">Nematode worm</name>
    <dbReference type="NCBI Taxonomy" id="13658"/>
    <lineage>
        <taxon>Eukaryota</taxon>
        <taxon>Metazoa</taxon>
        <taxon>Ecdysozoa</taxon>
        <taxon>Nematoda</taxon>
        <taxon>Enoplea</taxon>
        <taxon>Dorylaimia</taxon>
        <taxon>Mermithida</taxon>
        <taxon>Mermithoidea</taxon>
        <taxon>Mermithidae</taxon>
        <taxon>Romanomermis</taxon>
    </lineage>
</organism>
<name>A0A915KS03_ROMCU</name>
<reference evidence="2" key="1">
    <citation type="submission" date="2022-11" db="UniProtKB">
        <authorList>
            <consortium name="WormBaseParasite"/>
        </authorList>
    </citation>
    <scope>IDENTIFICATION</scope>
</reference>
<evidence type="ECO:0000313" key="1">
    <source>
        <dbReference type="Proteomes" id="UP000887565"/>
    </source>
</evidence>
<dbReference type="WBParaSite" id="nRc.2.0.1.t41679-RA">
    <property type="protein sequence ID" value="nRc.2.0.1.t41679-RA"/>
    <property type="gene ID" value="nRc.2.0.1.g41679"/>
</dbReference>
<dbReference type="Proteomes" id="UP000887565">
    <property type="component" value="Unplaced"/>
</dbReference>
<proteinExistence type="predicted"/>
<keyword evidence="1" id="KW-1185">Reference proteome</keyword>